<dbReference type="Pfam" id="PF22953">
    <property type="entry name" value="SpnB_Rossmann"/>
    <property type="match status" value="2"/>
</dbReference>
<dbReference type="PROSITE" id="PS00606">
    <property type="entry name" value="KS3_1"/>
    <property type="match status" value="2"/>
</dbReference>
<dbReference type="SUPFAM" id="SSF53901">
    <property type="entry name" value="Thiolase-like"/>
    <property type="match status" value="2"/>
</dbReference>
<evidence type="ECO:0000256" key="13">
    <source>
        <dbReference type="SAM" id="MobiDB-lite"/>
    </source>
</evidence>
<feature type="active site" description="Proton donor; for dehydratase activity" evidence="12">
    <location>
        <position position="3595"/>
    </location>
</feature>
<organism evidence="17 18">
    <name type="scientific">Saccharomonospora piscinae</name>
    <dbReference type="NCBI Taxonomy" id="687388"/>
    <lineage>
        <taxon>Bacteria</taxon>
        <taxon>Bacillati</taxon>
        <taxon>Actinomycetota</taxon>
        <taxon>Actinomycetes</taxon>
        <taxon>Pseudonocardiales</taxon>
        <taxon>Pseudonocardiaceae</taxon>
        <taxon>Saccharomonospora</taxon>
    </lineage>
</organism>
<dbReference type="InterPro" id="IPR036291">
    <property type="entry name" value="NAD(P)-bd_dom_sf"/>
</dbReference>
<dbReference type="InterPro" id="IPR000873">
    <property type="entry name" value="AMP-dep_synth/lig_dom"/>
</dbReference>
<dbReference type="Pfam" id="PF00109">
    <property type="entry name" value="ketoacyl-synt"/>
    <property type="match status" value="2"/>
</dbReference>
<comment type="caution">
    <text evidence="17">The sequence shown here is derived from an EMBL/GenBank/DDBJ whole genome shotgun (WGS) entry which is preliminary data.</text>
</comment>
<dbReference type="Gene3D" id="3.30.300.30">
    <property type="match status" value="1"/>
</dbReference>
<dbReference type="GO" id="GO:0047879">
    <property type="term" value="F:erythronolide synthase activity"/>
    <property type="evidence" value="ECO:0007669"/>
    <property type="project" value="UniProtKB-EC"/>
</dbReference>
<dbReference type="InterPro" id="IPR020845">
    <property type="entry name" value="AMP-binding_CS"/>
</dbReference>
<dbReference type="InterPro" id="IPR045851">
    <property type="entry name" value="AMP-bd_C_sf"/>
</dbReference>
<dbReference type="InterPro" id="IPR014030">
    <property type="entry name" value="Ketoacyl_synth_N"/>
</dbReference>
<dbReference type="GO" id="GO:0004312">
    <property type="term" value="F:fatty acid synthase activity"/>
    <property type="evidence" value="ECO:0007669"/>
    <property type="project" value="TreeGrafter"/>
</dbReference>
<dbReference type="CDD" id="cd08952">
    <property type="entry name" value="KR_1_SDR_x"/>
    <property type="match status" value="1"/>
</dbReference>
<evidence type="ECO:0000256" key="10">
    <source>
        <dbReference type="ARBA" id="ARBA00063272"/>
    </source>
</evidence>
<feature type="domain" description="PKS/mFAS DH" evidence="16">
    <location>
        <begin position="3393"/>
        <end position="3674"/>
    </location>
</feature>
<keyword evidence="18" id="KW-1185">Reference proteome</keyword>
<dbReference type="FunFam" id="3.40.47.10:FF:000019">
    <property type="entry name" value="Polyketide synthase type I"/>
    <property type="match status" value="2"/>
</dbReference>
<comment type="pathway">
    <text evidence="9">Antibiotic biosynthesis; erythromycin biosynthesis.</text>
</comment>
<dbReference type="InterPro" id="IPR001227">
    <property type="entry name" value="Ac_transferase_dom_sf"/>
</dbReference>
<dbReference type="PROSITE" id="PS50075">
    <property type="entry name" value="CARRIER"/>
    <property type="match status" value="3"/>
</dbReference>
<dbReference type="InterPro" id="IPR049552">
    <property type="entry name" value="PKS_DH_N"/>
</dbReference>
<dbReference type="CDD" id="cd00833">
    <property type="entry name" value="PKS"/>
    <property type="match status" value="2"/>
</dbReference>
<dbReference type="InterPro" id="IPR042104">
    <property type="entry name" value="PKS_dehydratase_sf"/>
</dbReference>
<dbReference type="InterPro" id="IPR055123">
    <property type="entry name" value="SpnB-like_Rossmann"/>
</dbReference>
<keyword evidence="3" id="KW-0808">Transferase</keyword>
<dbReference type="Gene3D" id="3.40.50.720">
    <property type="entry name" value="NAD(P)-binding Rossmann-like Domain"/>
    <property type="match status" value="3"/>
</dbReference>
<reference evidence="17 18" key="1">
    <citation type="submission" date="2017-02" db="EMBL/GenBank/DDBJ databases">
        <title>Draft genome of Saccharomonospora sp. 154.</title>
        <authorList>
            <person name="Alonso-Carmona G.S."/>
            <person name="De La Haba R."/>
            <person name="Vera-Gargallo B."/>
            <person name="Sandoval-Trujillo A.H."/>
            <person name="Ramirez-Duran N."/>
            <person name="Ventosa A."/>
        </authorList>
    </citation>
    <scope>NUCLEOTIDE SEQUENCE [LARGE SCALE GENOMIC DNA]</scope>
    <source>
        <strain evidence="17 18">LRS4.154</strain>
    </source>
</reference>
<dbReference type="Gene3D" id="3.30.70.3290">
    <property type="match status" value="2"/>
</dbReference>
<dbReference type="SMART" id="SM00825">
    <property type="entry name" value="PKS_KS"/>
    <property type="match status" value="2"/>
</dbReference>
<proteinExistence type="predicted"/>
<evidence type="ECO:0000256" key="5">
    <source>
        <dbReference type="ARBA" id="ARBA00023268"/>
    </source>
</evidence>
<evidence type="ECO:0000313" key="17">
    <source>
        <dbReference type="EMBL" id="OQO89675.1"/>
    </source>
</evidence>
<comment type="function">
    <text evidence="8">Involved in the biosynthesis of antibiotic erythromycin via the biosynthesis of its aglycone precursor, 6-deoxyerythronolide B (6-dEB).</text>
</comment>
<dbReference type="InterPro" id="IPR050091">
    <property type="entry name" value="PKS_NRPS_Biosynth_Enz"/>
</dbReference>
<dbReference type="InterPro" id="IPR016039">
    <property type="entry name" value="Thiolase-like"/>
</dbReference>
<gene>
    <name evidence="17" type="ORF">B1813_22500</name>
</gene>
<keyword evidence="4" id="KW-0677">Repeat</keyword>
<evidence type="ECO:0000256" key="8">
    <source>
        <dbReference type="ARBA" id="ARBA00060158"/>
    </source>
</evidence>
<dbReference type="Pfam" id="PF00501">
    <property type="entry name" value="AMP-binding"/>
    <property type="match status" value="1"/>
</dbReference>
<dbReference type="InterPro" id="IPR032821">
    <property type="entry name" value="PKS_assoc"/>
</dbReference>
<dbReference type="Gene3D" id="3.40.47.10">
    <property type="match status" value="2"/>
</dbReference>
<dbReference type="Proteomes" id="UP000192591">
    <property type="component" value="Unassembled WGS sequence"/>
</dbReference>
<evidence type="ECO:0000256" key="2">
    <source>
        <dbReference type="ARBA" id="ARBA00022553"/>
    </source>
</evidence>
<dbReference type="PROSITE" id="PS00455">
    <property type="entry name" value="AMP_BINDING"/>
    <property type="match status" value="1"/>
</dbReference>
<dbReference type="PANTHER" id="PTHR43775">
    <property type="entry name" value="FATTY ACID SYNTHASE"/>
    <property type="match status" value="1"/>
</dbReference>
<feature type="domain" description="Carrier" evidence="14">
    <location>
        <begin position="4121"/>
        <end position="4196"/>
    </location>
</feature>
<dbReference type="RefSeq" id="WP_081195298.1">
    <property type="nucleotide sequence ID" value="NZ_MWIH01000009.1"/>
</dbReference>
<dbReference type="GO" id="GO:0031177">
    <property type="term" value="F:phosphopantetheine binding"/>
    <property type="evidence" value="ECO:0007669"/>
    <property type="project" value="InterPro"/>
</dbReference>
<dbReference type="SMART" id="SM00827">
    <property type="entry name" value="PKS_AT"/>
    <property type="match status" value="2"/>
</dbReference>
<evidence type="ECO:0000256" key="6">
    <source>
        <dbReference type="ARBA" id="ARBA00023315"/>
    </source>
</evidence>
<dbReference type="InterPro" id="IPR020807">
    <property type="entry name" value="PKS_DH"/>
</dbReference>
<dbReference type="EC" id="2.3.1.94" evidence="11"/>
<keyword evidence="6" id="KW-0012">Acyltransferase</keyword>
<dbReference type="Pfam" id="PF14765">
    <property type="entry name" value="PS-DH"/>
    <property type="match status" value="1"/>
</dbReference>
<dbReference type="Gene3D" id="3.40.50.12780">
    <property type="entry name" value="N-terminal domain of ligase-like"/>
    <property type="match status" value="1"/>
</dbReference>
<dbReference type="InterPro" id="IPR020806">
    <property type="entry name" value="PKS_PP-bd"/>
</dbReference>
<evidence type="ECO:0000256" key="9">
    <source>
        <dbReference type="ARBA" id="ARBA00060622"/>
    </source>
</evidence>
<dbReference type="SUPFAM" id="SSF56801">
    <property type="entry name" value="Acetyl-CoA synthetase-like"/>
    <property type="match status" value="1"/>
</dbReference>
<dbReference type="Pfam" id="PF13193">
    <property type="entry name" value="AMP-binding_C"/>
    <property type="match status" value="1"/>
</dbReference>
<feature type="domain" description="Carrier" evidence="14">
    <location>
        <begin position="2407"/>
        <end position="2482"/>
    </location>
</feature>
<accession>A0A1V8ZXP4</accession>
<dbReference type="InterPro" id="IPR013968">
    <property type="entry name" value="PKS_KR"/>
</dbReference>
<evidence type="ECO:0000259" key="15">
    <source>
        <dbReference type="PROSITE" id="PS52004"/>
    </source>
</evidence>
<dbReference type="InterPro" id="IPR042099">
    <property type="entry name" value="ANL_N_sf"/>
</dbReference>
<dbReference type="InterPro" id="IPR014043">
    <property type="entry name" value="Acyl_transferase_dom"/>
</dbReference>
<dbReference type="InterPro" id="IPR016036">
    <property type="entry name" value="Malonyl_transacylase_ACP-bd"/>
</dbReference>
<name>A0A1V8ZXP4_SACPI</name>
<dbReference type="PROSITE" id="PS52019">
    <property type="entry name" value="PKS_MFAS_DH"/>
    <property type="match status" value="1"/>
</dbReference>
<evidence type="ECO:0000313" key="18">
    <source>
        <dbReference type="Proteomes" id="UP000192591"/>
    </source>
</evidence>
<evidence type="ECO:0000256" key="4">
    <source>
        <dbReference type="ARBA" id="ARBA00022737"/>
    </source>
</evidence>
<dbReference type="InterPro" id="IPR009081">
    <property type="entry name" value="PP-bd_ACP"/>
</dbReference>
<comment type="catalytic activity">
    <reaction evidence="7">
        <text>6 (S)-methylmalonyl-CoA + propanoyl-CoA + 6 NADPH + 12 H(+) = 6-deoxyerythronolide B + 6 CO2 + 6 NADP(+) + 7 CoA + H2O</text>
        <dbReference type="Rhea" id="RHEA:23068"/>
        <dbReference type="ChEBI" id="CHEBI:15377"/>
        <dbReference type="ChEBI" id="CHEBI:15378"/>
        <dbReference type="ChEBI" id="CHEBI:16089"/>
        <dbReference type="ChEBI" id="CHEBI:16526"/>
        <dbReference type="ChEBI" id="CHEBI:57287"/>
        <dbReference type="ChEBI" id="CHEBI:57327"/>
        <dbReference type="ChEBI" id="CHEBI:57392"/>
        <dbReference type="ChEBI" id="CHEBI:57783"/>
        <dbReference type="ChEBI" id="CHEBI:58349"/>
        <dbReference type="EC" id="2.3.1.94"/>
    </reaction>
</comment>
<evidence type="ECO:0000256" key="1">
    <source>
        <dbReference type="ARBA" id="ARBA00022450"/>
    </source>
</evidence>
<feature type="domain" description="Ketosynthase family 3 (KS3)" evidence="15">
    <location>
        <begin position="2498"/>
        <end position="2924"/>
    </location>
</feature>
<dbReference type="InterPro" id="IPR057326">
    <property type="entry name" value="KR_dom"/>
</dbReference>
<evidence type="ECO:0000256" key="12">
    <source>
        <dbReference type="PROSITE-ProRule" id="PRU01363"/>
    </source>
</evidence>
<dbReference type="PROSITE" id="PS00012">
    <property type="entry name" value="PHOSPHOPANTETHEINE"/>
    <property type="match status" value="2"/>
</dbReference>
<evidence type="ECO:0000256" key="11">
    <source>
        <dbReference type="ARBA" id="ARBA00066981"/>
    </source>
</evidence>
<feature type="region of interest" description="N-terminal hotdog fold" evidence="12">
    <location>
        <begin position="3393"/>
        <end position="3517"/>
    </location>
</feature>
<dbReference type="SUPFAM" id="SSF52151">
    <property type="entry name" value="FabD/lysophospholipase-like"/>
    <property type="match status" value="2"/>
</dbReference>
<evidence type="ECO:0000256" key="7">
    <source>
        <dbReference type="ARBA" id="ARBA00052442"/>
    </source>
</evidence>
<dbReference type="SMART" id="SM00823">
    <property type="entry name" value="PKS_PP"/>
    <property type="match status" value="3"/>
</dbReference>
<dbReference type="InterPro" id="IPR016035">
    <property type="entry name" value="Acyl_Trfase/lysoPLipase"/>
</dbReference>
<sequence length="4276" mass="446318">MLRTELIRPLPELLREHAERMGDKVAFRDRARSVSYAELERRTRRIAGHLVGLRLQPGDRAAIYLGNRVEMVESYFAILRAGAIGVPLNPRVSEAELAYLLDDSGARVVVTDPAHVAKLANVLGERTDVSIVVTGGEGLPAEAPHGTKLFESMATVEPATPARDDLGLDDVAWMLYTSGTTGKPKGVLSTQRNCLWSAAACYVPVPGLSADDRVVWPLPLFHSLSHIACVVSVTAVGATARIVEGFAADEVLAAIEQDSATFLAGVPTMYHYLVRAARDSGFRAPHLRMCLVGGAITTAALRRSFEEVFSAPLLDAYGSTETCGSITINWPSGGGGEGSCGLPVPGLGVRVVDPETGIDVPFDVEGEVWVRGPSVMVGYHNQPEITAEVLQDGWYRTGDLATRDEAGYFTVTGRIKELIIRGGENIHPGEVEDVLRQLPDVADVAVVGKPHEVLGEVPVAFLVPGPSGLDPARLFAACYEQLSPFKVPEELYEIARVPRTPSGKIMRHVLTQQPARLRASAGGQFDSLFRLDWVPMPTLGAPASEQAPEVVVLRPRGTVPDEVFELARELPATTRIVVATERAIAASPDEDVPNLDEAGVWGWARSVQHDLPDRVVLADLDTGEDDEATGAALAQAVAAGATQFAVRSGTVLLPELVRAAAHGTGTTFDPRRTVVITGADGAVAAVVARHLVACHGVWHFLLLSHGGQDDPSAVALRTELTRLGARATLLACDVADRSALSSVLAATKRPLTAVVHTGEPPGGSRGTTREDAIAAAWNLHELTGTEDLAAFVLFSPSAGVLGAPGSYDAAAVASYLDGLAHRRRAAGLPALTLSWGPWEAGGTAGALPALPGVATLPTTDGLAMLDAALTVDRALLVAMRLDTDGLRAGEVAAPLRGLVDAGSEPGTPDETTEAALRDRLAELSRPDSHRELLEIVCAETARVTGLDRIDPGVAFTDLGLTSLGVVRLRNGLTNSTGLRLPVTLAYDHPTPDAAAGELASLLFGGPSGPAPVPEPVAAPAPDSDDPIAVVGMACRLPGGVTSPEQLWALVADGTDAISAFPDDRGWDLATLFRPDSDGPGTSITREGGFLYDAGDFDPSPFGISPREALAMDPQQRLLLETSWEAVERAGLAPASLRGAEVGVFTGLMHHDYASGVERVPAECEGYLDIGTAGSVASGRVAYAMGLRGPTMTVDTACSSSLVAVHLAVQSLRSGECSMALAGGAAVMATPRVFVEFSRQRALAEDGRCKAFAASADGTGWAEGVGVLVLERLSDARRAGHPVLAVLRGTAVNSDGASNGLTAPNGPAQEQVIRRALAAARLSPSEVDAVEAHGTGTALGDPIEARALLATYGRDRPPERPLMLGSLKSNIGHTQSAAGVAGIIKMVEAMRHGMLPRTLHVDEPNPEIDWSAGAVELLTEAMPWPERDRPRRAAVSAFGVSGTNAHVILEQAPGSDEQRPEATPEPGVVPWVLSAADEAALRGQAVRLLSASDPSGAGAVDTGFSLATTRSAMACRAVVVAGDESGTAALRGLATGDSAPALVTGRADVLGRTAFVFPGQGAQWAGMGAELLDTAPVFAEAMAECARAHAAVADWSLLDVVRQADTAPSLERVDIVQPLSFAVMVSLARLWEHYGVRPDAVIGHSQGELAAACVAGALSLEDATRVVVLRSQAIARGLAGHGGMVSVPLPEDEVAALAARWDGAMSIAAVNGPSSVVLSGEPDALDALRTELNDAGVRARRIPVDYASHSAQVERVADELAASLAGVRPRRAAVPFYSTVEGRWLDGSELDGAYWYRNLREPVRMWQATSALAGQGYGFFVEVSPHPVLAPAVRDTLEQTAAPATVVDTLRRDDGGLRRFLLSAAAGYVRGLAVDWAASFAGRAARRVELPTYAFQRSRFWLAPEPRQSTTDVDPWRYTVDWRRLRQPSGPADALLTGRWLAVVPESRTDDGYVAAVLDGLRSRGAEVVRVDVATGSAAIAARLRPEGDRFDGVLSLLPLDEDAHPDFPPATVGLAQTQALLHALDEAGISAPLWSATLAGAETPAGALVWGFGRAAALEYPARWGGLVDLPETLDDRVFSRLATVLGGLDGEDQVAIRPDGAFGRRLVRAPRAAQAERTERTEWTPRGTVLLTGGGGGVASGIARWLADNGAEHLVLLSRGTDSTTALATRLRERGTAVTVAACDVADRAALSDVLADLPEQPPLTAVVHAAGVGQSQAIAEADTADLAGVLSAKVAGARNLDELLADTPLDAFVLVSSGAGVWGSGGQTAYCAANAYLDALAATRRAEGRTATSVAWGAWGGPGLSAVDGNAERLARLGVREMEPERAVAALAREVAGGAACVTVADIDWAHFAPVFTSSRPSPLLRELPEAAQAAPAPDRAEGQPEGQTELARRLAGVPSSERPRVLLDLVRHEAAVVLGHANSAAIEPRTAFKDLGFDSMTAVELRNRLIAVTGAPLPSTVVFDHPTAQALADLLGADHADTDEPAATAPARVRDEPIAIVSMSGRFPGGADSPDELWELVASERDAIGPFPVDRGWDLASLFHPDPDRAGTSYAREAGFLGGAAEFDAAFFGIAPREALAMDPQQRLFLESAWELLERAGIDPVSLRGSATGVFAGAFHQDYGSGRDPAMQEVEGYFVTGVASSVLSGRVAYTFGFEGPAVTVDTACSSSLVSLHLASQALRGGECDLALAGGVTVMASPSGFVEFSRQRGLSADGRCRAFGAGADGTGWAEGVGLLLLERLSDARRNGHPVLGIVRGSAVNADGASNGLTAPNGPAQQRVIRDALGSAGLSPTDVDVVEAHGTGTRLGDPIEAHAVLATYGNNRPAEQPVWLGSLKSNIGHAQAAAGVAGVMKMLLAMRHGLMPRTLHAERPSPEIGWDAGAVRLLSEAREWTVRDRPRRAGISSFGISGTNAHVIIEEAAPEPTELPHLSEPPEPVGLPPVVPWVLSAATSAALRAQASRLRAFADGEDTGSTLDIGRALAARATLAHRAVLLPAGMEDARHGLGALAAGEPGASTVTGTATEGAVAFLFSGQGAQYAGMGRELYDAFPRYAEAFDEVCAELDLPLREVVLGGDDETLADTGYTQPALFAVEVALYRLLASWGLRPDFVAGHSVGELAAAHVAGVLSLADACLLVAARGRLMAALPSGGGMAAVEASEHEVAPLLAEFGEKVSLAAVNGPSSVVVSGEEELVSRLAGTFADRGRKTTRLRVSHAFHSPLMEPMLAEFRALARRVTFAEPVIPVVSTRTGARVDTELCSAEYWVEQAREAVRFRDAVSTLRESGVDKFLELGPGGALAAMVMDCLGEQADATVVPVLRRDRPEPGTLLAGVAGVHVRGAAVDWATLFPAGMPVRTDLPTYAFQRTRFWLEPGLPAGDVTVVGVDGSEHPLLGAAVPVPSTGGCVCTGVLSVSRQPWLAEHRVGGTVLVPGTALVELAITAGDEAGCGRLEELVVEAPLALPDDGDVRVQVAVGELDEQGRRPVQIHSCPASTVDAGWTRHATGLLSALSAPSELPGHVTGTWPPSGAAEASVESFYPRMAEAGYDYGPAFRGLRAVWTSETGVVAEVELPEPHEGAPSAEQFGLHPALLDAALHAASFGALTNAPEEHLLVPFAWHGVSLHRAGARALRVTVTPSGPDRVAVEAYDSAGAAVLSVAAIAFRPLPRERLIPRRPAGGDTVYELGWRALPLRSDGGPGEVTWADLTDGADRHGSDGARELTARALGVVQEWLAREDENEDEDTDTAKLVILTRAAATLDDEPCDPAATAVWGLVRTAQVEHPGRIVLVDTDDDEASCRVLPAAVATGEPQLALRGGRAFVPRLARAGVRQAEGAESRALDPAGTVLVTGGTGEIGGLIARRLVAEHDVTRLVLLSRRGRDADGADALVADLAAAGAEAEVVACDVADRAALAAVVAAVPAAHPLTAVVHAAGTLDDGVLSSQSPERLDTVFRPKVDAAWHLHELTKDLELAAFVLCSSASGTLGSGGQANYAAANGFLDGLAAARAARGLPAVSLAWGLLAGTGGMTGGLGDADRQRGDRGGMRALELPEVGELFSESVRRADAVVVPARLNLAELRDVPPLLSDLVRRPKSTAVRAEPEPGARAKGFTAMPAPERAEALLELVRAETALVLGHDGADAVEADRSFNDLGFDSLTAIELRNRLAKATEVSLPATLVFDYPTPGALADHVLRRLAPESPSVLSELDRLAETLLGAELDDDLHRQVAARLDVLATKWRAGTGAADDDVSPDDLGGASDDELFGIIDDELGLADPE</sequence>
<dbReference type="InterPro" id="IPR049551">
    <property type="entry name" value="PKS_DH_C"/>
</dbReference>
<dbReference type="InterPro" id="IPR049900">
    <property type="entry name" value="PKS_mFAS_DH"/>
</dbReference>
<dbReference type="Pfam" id="PF16197">
    <property type="entry name" value="KAsynt_C_assoc"/>
    <property type="match status" value="2"/>
</dbReference>
<dbReference type="GO" id="GO:0006633">
    <property type="term" value="P:fatty acid biosynthetic process"/>
    <property type="evidence" value="ECO:0007669"/>
    <property type="project" value="InterPro"/>
</dbReference>
<dbReference type="InterPro" id="IPR018201">
    <property type="entry name" value="Ketoacyl_synth_AS"/>
</dbReference>
<dbReference type="EMBL" id="MWIH01000009">
    <property type="protein sequence ID" value="OQO89675.1"/>
    <property type="molecule type" value="Genomic_DNA"/>
</dbReference>
<dbReference type="SUPFAM" id="SSF55048">
    <property type="entry name" value="Probable ACP-binding domain of malonyl-CoA ACP transacylase"/>
    <property type="match status" value="2"/>
</dbReference>
<dbReference type="Gene3D" id="1.10.1200.10">
    <property type="entry name" value="ACP-like"/>
    <property type="match status" value="3"/>
</dbReference>
<dbReference type="CDD" id="cd08956">
    <property type="entry name" value="KR_3_FAS_SDR_x"/>
    <property type="match status" value="2"/>
</dbReference>
<dbReference type="InterPro" id="IPR036736">
    <property type="entry name" value="ACP-like_sf"/>
</dbReference>
<dbReference type="PANTHER" id="PTHR43775:SF51">
    <property type="entry name" value="INACTIVE PHENOLPHTHIOCEROL SYNTHESIS POLYKETIDE SYNTHASE TYPE I PKS1-RELATED"/>
    <property type="match status" value="1"/>
</dbReference>
<feature type="domain" description="Ketosynthase family 3 (KS3)" evidence="15">
    <location>
        <begin position="1024"/>
        <end position="1450"/>
    </location>
</feature>
<dbReference type="InterPro" id="IPR006162">
    <property type="entry name" value="Ppantetheine_attach_site"/>
</dbReference>
<evidence type="ECO:0000259" key="14">
    <source>
        <dbReference type="PROSITE" id="PS50075"/>
    </source>
</evidence>
<dbReference type="Gene3D" id="3.10.129.110">
    <property type="entry name" value="Polyketide synthase dehydratase"/>
    <property type="match status" value="1"/>
</dbReference>
<keyword evidence="2" id="KW-0597">Phosphoprotein</keyword>
<dbReference type="Gene3D" id="3.40.366.10">
    <property type="entry name" value="Malonyl-Coenzyme A Acyl Carrier Protein, domain 2"/>
    <property type="match status" value="2"/>
</dbReference>
<dbReference type="GO" id="GO:0004315">
    <property type="term" value="F:3-oxoacyl-[acyl-carrier-protein] synthase activity"/>
    <property type="evidence" value="ECO:0007669"/>
    <property type="project" value="InterPro"/>
</dbReference>
<dbReference type="Pfam" id="PF08659">
    <property type="entry name" value="KR"/>
    <property type="match status" value="3"/>
</dbReference>
<feature type="active site" description="Proton acceptor; for dehydratase activity" evidence="12">
    <location>
        <position position="3425"/>
    </location>
</feature>
<dbReference type="SUPFAM" id="SSF51735">
    <property type="entry name" value="NAD(P)-binding Rossmann-fold domains"/>
    <property type="match status" value="6"/>
</dbReference>
<dbReference type="Pfam" id="PF00550">
    <property type="entry name" value="PP-binding"/>
    <property type="match status" value="3"/>
</dbReference>
<dbReference type="SMART" id="SM01294">
    <property type="entry name" value="PKS_PP_betabranch"/>
    <property type="match status" value="2"/>
</dbReference>
<feature type="region of interest" description="C-terminal hotdog fold" evidence="12">
    <location>
        <begin position="3532"/>
        <end position="3674"/>
    </location>
</feature>
<dbReference type="InterPro" id="IPR014031">
    <property type="entry name" value="Ketoacyl_synth_C"/>
</dbReference>
<dbReference type="FunFam" id="3.40.366.10:FF:000002">
    <property type="entry name" value="Probable polyketide synthase 2"/>
    <property type="match status" value="2"/>
</dbReference>
<evidence type="ECO:0000259" key="16">
    <source>
        <dbReference type="PROSITE" id="PS52019"/>
    </source>
</evidence>
<dbReference type="Pfam" id="PF02801">
    <property type="entry name" value="Ketoacyl-synt_C"/>
    <property type="match status" value="2"/>
</dbReference>
<dbReference type="InterPro" id="IPR025110">
    <property type="entry name" value="AMP-bd_C"/>
</dbReference>
<protein>
    <recommendedName>
        <fullName evidence="11">6-deoxyerythronolide-B synthase</fullName>
        <ecNumber evidence="11">2.3.1.94</ecNumber>
    </recommendedName>
</protein>
<dbReference type="Pfam" id="PF00698">
    <property type="entry name" value="Acyl_transf_1"/>
    <property type="match status" value="2"/>
</dbReference>
<dbReference type="SMART" id="SM00822">
    <property type="entry name" value="PKS_KR"/>
    <property type="match status" value="3"/>
</dbReference>
<dbReference type="FunFam" id="1.10.1200.10:FF:000007">
    <property type="entry name" value="Probable polyketide synthase pks17"/>
    <property type="match status" value="2"/>
</dbReference>
<keyword evidence="1" id="KW-0596">Phosphopantetheine</keyword>
<dbReference type="Pfam" id="PF21089">
    <property type="entry name" value="PKS_DH_N"/>
    <property type="match status" value="1"/>
</dbReference>
<evidence type="ECO:0000256" key="3">
    <source>
        <dbReference type="ARBA" id="ARBA00022679"/>
    </source>
</evidence>
<dbReference type="SMART" id="SM00826">
    <property type="entry name" value="PKS_DH"/>
    <property type="match status" value="1"/>
</dbReference>
<comment type="subunit">
    <text evidence="10">Homodimer. Erythronolide synthase is composed of EryAI, EryAII and EryAIII multimodular (2 modules) polypeptides each coding for a functional synthase subunit which participates in 2 of the six FAS-like elongation steps required for formation of the polyketide. Module 1, 2, 3, 4, 5, and 6 participating in biosynthesis steps 1, 2, 3, 4, 5, and 6, respectively.</text>
</comment>
<feature type="region of interest" description="Disordered" evidence="13">
    <location>
        <begin position="2372"/>
        <end position="2399"/>
    </location>
</feature>
<dbReference type="InterPro" id="IPR020841">
    <property type="entry name" value="PKS_Beta-ketoAc_synthase_dom"/>
</dbReference>
<dbReference type="STRING" id="1962155.B1813_22500"/>
<feature type="domain" description="Carrier" evidence="14">
    <location>
        <begin position="927"/>
        <end position="1002"/>
    </location>
</feature>
<dbReference type="SUPFAM" id="SSF47336">
    <property type="entry name" value="ACP-like"/>
    <property type="match status" value="3"/>
</dbReference>
<keyword evidence="5" id="KW-0511">Multifunctional enzyme</keyword>
<dbReference type="PROSITE" id="PS52004">
    <property type="entry name" value="KS3_2"/>
    <property type="match status" value="2"/>
</dbReference>